<sequence>MFVKQETDQRCRHHQDSPNLDQRVFYTIS</sequence>
<evidence type="ECO:0000313" key="2">
    <source>
        <dbReference type="Proteomes" id="UP000004995"/>
    </source>
</evidence>
<dbReference type="Gramene" id="KQK92850">
    <property type="protein sequence ID" value="KQK92850"/>
    <property type="gene ID" value="SETIT_040589mg"/>
</dbReference>
<dbReference type="EMBL" id="AGNK02006143">
    <property type="status" value="NOT_ANNOTATED_CDS"/>
    <property type="molecule type" value="Genomic_DNA"/>
</dbReference>
<reference evidence="1" key="2">
    <citation type="submission" date="2018-08" db="UniProtKB">
        <authorList>
            <consortium name="EnsemblPlants"/>
        </authorList>
    </citation>
    <scope>IDENTIFICATION</scope>
    <source>
        <strain evidence="1">Yugu1</strain>
    </source>
</reference>
<dbReference type="EnsemblPlants" id="KQK92850">
    <property type="protein sequence ID" value="KQK92850"/>
    <property type="gene ID" value="SETIT_040589mg"/>
</dbReference>
<reference evidence="2" key="1">
    <citation type="journal article" date="2012" name="Nat. Biotechnol.">
        <title>Reference genome sequence of the model plant Setaria.</title>
        <authorList>
            <person name="Bennetzen J.L."/>
            <person name="Schmutz J."/>
            <person name="Wang H."/>
            <person name="Percifield R."/>
            <person name="Hawkins J."/>
            <person name="Pontaroli A.C."/>
            <person name="Estep M."/>
            <person name="Feng L."/>
            <person name="Vaughn J.N."/>
            <person name="Grimwood J."/>
            <person name="Jenkins J."/>
            <person name="Barry K."/>
            <person name="Lindquist E."/>
            <person name="Hellsten U."/>
            <person name="Deshpande S."/>
            <person name="Wang X."/>
            <person name="Wu X."/>
            <person name="Mitros T."/>
            <person name="Triplett J."/>
            <person name="Yang X."/>
            <person name="Ye C.Y."/>
            <person name="Mauro-Herrera M."/>
            <person name="Wang L."/>
            <person name="Li P."/>
            <person name="Sharma M."/>
            <person name="Sharma R."/>
            <person name="Ronald P.C."/>
            <person name="Panaud O."/>
            <person name="Kellogg E.A."/>
            <person name="Brutnell T.P."/>
            <person name="Doust A.N."/>
            <person name="Tuskan G.A."/>
            <person name="Rokhsar D."/>
            <person name="Devos K.M."/>
        </authorList>
    </citation>
    <scope>NUCLEOTIDE SEQUENCE [LARGE SCALE GENOMIC DNA]</scope>
    <source>
        <strain evidence="2">cv. Yugu1</strain>
    </source>
</reference>
<accession>K4ANU1</accession>
<dbReference type="AlphaFoldDB" id="K4ANU1"/>
<dbReference type="Proteomes" id="UP000004995">
    <property type="component" value="Unassembled WGS sequence"/>
</dbReference>
<dbReference type="InParanoid" id="K4ANU1"/>
<proteinExistence type="predicted"/>
<evidence type="ECO:0000313" key="1">
    <source>
        <dbReference type="EnsemblPlants" id="KQK92850"/>
    </source>
</evidence>
<dbReference type="HOGENOM" id="CLU_3411240_0_0_1"/>
<name>K4ANU1_SETIT</name>
<keyword evidence="2" id="KW-1185">Reference proteome</keyword>
<organism evidence="1 2">
    <name type="scientific">Setaria italica</name>
    <name type="common">Foxtail millet</name>
    <name type="synonym">Panicum italicum</name>
    <dbReference type="NCBI Taxonomy" id="4555"/>
    <lineage>
        <taxon>Eukaryota</taxon>
        <taxon>Viridiplantae</taxon>
        <taxon>Streptophyta</taxon>
        <taxon>Embryophyta</taxon>
        <taxon>Tracheophyta</taxon>
        <taxon>Spermatophyta</taxon>
        <taxon>Magnoliopsida</taxon>
        <taxon>Liliopsida</taxon>
        <taxon>Poales</taxon>
        <taxon>Poaceae</taxon>
        <taxon>PACMAD clade</taxon>
        <taxon>Panicoideae</taxon>
        <taxon>Panicodae</taxon>
        <taxon>Paniceae</taxon>
        <taxon>Cenchrinae</taxon>
        <taxon>Setaria</taxon>
    </lineage>
</organism>
<protein>
    <submittedName>
        <fullName evidence="1">Uncharacterized protein</fullName>
    </submittedName>
</protein>